<accession>A0A9D2A996</accession>
<comment type="function">
    <text evidence="4">This protein is involved in the repair of mismatches in DNA. It is required for dam-dependent methyl-directed DNA mismatch repair. May act as a 'molecular matchmaker', a protein that promotes the formation of a stable complex between two or more DNA-binding proteins in an ATP-dependent manner without itself being part of a final effector complex.</text>
</comment>
<comment type="similarity">
    <text evidence="1 4">Belongs to the DNA mismatch repair MutL/HexB family.</text>
</comment>
<dbReference type="InterPro" id="IPR037198">
    <property type="entry name" value="MutL_C_sf"/>
</dbReference>
<dbReference type="Pfam" id="PF01119">
    <property type="entry name" value="DNA_mis_repair"/>
    <property type="match status" value="1"/>
</dbReference>
<dbReference type="InterPro" id="IPR036890">
    <property type="entry name" value="HATPase_C_sf"/>
</dbReference>
<dbReference type="Proteomes" id="UP000823963">
    <property type="component" value="Unassembled WGS sequence"/>
</dbReference>
<evidence type="ECO:0000256" key="1">
    <source>
        <dbReference type="ARBA" id="ARBA00006082"/>
    </source>
</evidence>
<dbReference type="SUPFAM" id="SSF54211">
    <property type="entry name" value="Ribosomal protein S5 domain 2-like"/>
    <property type="match status" value="1"/>
</dbReference>
<keyword evidence="3 4" id="KW-0234">DNA repair</keyword>
<dbReference type="InterPro" id="IPR013507">
    <property type="entry name" value="DNA_mismatch_S5_2-like"/>
</dbReference>
<organism evidence="7 8">
    <name type="scientific">Candidatus Ligilactobacillus excrementigallinarum</name>
    <dbReference type="NCBI Taxonomy" id="2838641"/>
    <lineage>
        <taxon>Bacteria</taxon>
        <taxon>Bacillati</taxon>
        <taxon>Bacillota</taxon>
        <taxon>Bacilli</taxon>
        <taxon>Lactobacillales</taxon>
        <taxon>Lactobacillaceae</taxon>
        <taxon>Ligilactobacillus</taxon>
    </lineage>
</organism>
<dbReference type="InterPro" id="IPR014790">
    <property type="entry name" value="MutL_C"/>
</dbReference>
<dbReference type="InterPro" id="IPR042121">
    <property type="entry name" value="MutL_C_regsub"/>
</dbReference>
<evidence type="ECO:0000259" key="6">
    <source>
        <dbReference type="SMART" id="SM01340"/>
    </source>
</evidence>
<dbReference type="Gene3D" id="3.30.230.10">
    <property type="match status" value="1"/>
</dbReference>
<evidence type="ECO:0000313" key="8">
    <source>
        <dbReference type="Proteomes" id="UP000823963"/>
    </source>
</evidence>
<evidence type="ECO:0000256" key="3">
    <source>
        <dbReference type="ARBA" id="ARBA00023204"/>
    </source>
</evidence>
<gene>
    <name evidence="4 7" type="primary">mutL</name>
    <name evidence="7" type="ORF">H9861_00515</name>
</gene>
<dbReference type="InterPro" id="IPR002099">
    <property type="entry name" value="MutL/Mlh/PMS"/>
</dbReference>
<keyword evidence="7" id="KW-0255">Endonuclease</keyword>
<dbReference type="GO" id="GO:0016887">
    <property type="term" value="F:ATP hydrolysis activity"/>
    <property type="evidence" value="ECO:0007669"/>
    <property type="project" value="InterPro"/>
</dbReference>
<dbReference type="EMBL" id="DXFP01000006">
    <property type="protein sequence ID" value="HIX01226.1"/>
    <property type="molecule type" value="Genomic_DNA"/>
</dbReference>
<reference evidence="7" key="1">
    <citation type="journal article" date="2021" name="PeerJ">
        <title>Extensive microbial diversity within the chicken gut microbiome revealed by metagenomics and culture.</title>
        <authorList>
            <person name="Gilroy R."/>
            <person name="Ravi A."/>
            <person name="Getino M."/>
            <person name="Pursley I."/>
            <person name="Horton D.L."/>
            <person name="Alikhan N.F."/>
            <person name="Baker D."/>
            <person name="Gharbi K."/>
            <person name="Hall N."/>
            <person name="Watson M."/>
            <person name="Adriaenssens E.M."/>
            <person name="Foster-Nyarko E."/>
            <person name="Jarju S."/>
            <person name="Secka A."/>
            <person name="Antonio M."/>
            <person name="Oren A."/>
            <person name="Chaudhuri R.R."/>
            <person name="La Ragione R."/>
            <person name="Hildebrand F."/>
            <person name="Pallen M.J."/>
        </authorList>
    </citation>
    <scope>NUCLEOTIDE SEQUENCE</scope>
    <source>
        <strain evidence="7">6627</strain>
    </source>
</reference>
<dbReference type="HAMAP" id="MF_00149">
    <property type="entry name" value="DNA_mis_repair"/>
    <property type="match status" value="1"/>
</dbReference>
<dbReference type="PANTHER" id="PTHR10073:SF12">
    <property type="entry name" value="DNA MISMATCH REPAIR PROTEIN MLH1"/>
    <property type="match status" value="1"/>
</dbReference>
<dbReference type="InterPro" id="IPR020568">
    <property type="entry name" value="Ribosomal_Su5_D2-typ_SF"/>
</dbReference>
<dbReference type="CDD" id="cd00782">
    <property type="entry name" value="MutL_Trans"/>
    <property type="match status" value="1"/>
</dbReference>
<dbReference type="Gene3D" id="3.30.565.10">
    <property type="entry name" value="Histidine kinase-like ATPase, C-terminal domain"/>
    <property type="match status" value="1"/>
</dbReference>
<dbReference type="InterPro" id="IPR020667">
    <property type="entry name" value="DNA_mismatch_repair_MutL"/>
</dbReference>
<dbReference type="Pfam" id="PF13589">
    <property type="entry name" value="HATPase_c_3"/>
    <property type="match status" value="1"/>
</dbReference>
<evidence type="ECO:0000259" key="5">
    <source>
        <dbReference type="SMART" id="SM00853"/>
    </source>
</evidence>
<dbReference type="SMART" id="SM00853">
    <property type="entry name" value="MutL_C"/>
    <property type="match status" value="1"/>
</dbReference>
<dbReference type="GO" id="GO:0140664">
    <property type="term" value="F:ATP-dependent DNA damage sensor activity"/>
    <property type="evidence" value="ECO:0007669"/>
    <property type="project" value="InterPro"/>
</dbReference>
<proteinExistence type="inferred from homology"/>
<dbReference type="InterPro" id="IPR014721">
    <property type="entry name" value="Ribsml_uS5_D2-typ_fold_subgr"/>
</dbReference>
<evidence type="ECO:0000256" key="4">
    <source>
        <dbReference type="HAMAP-Rule" id="MF_00149"/>
    </source>
</evidence>
<evidence type="ECO:0000256" key="2">
    <source>
        <dbReference type="ARBA" id="ARBA00022763"/>
    </source>
</evidence>
<sequence length="651" mass="72674">MAKIHELPEILADQIAAGEVIERPASVVKELVENAIDAQSTRIDILVSDAGLKQIQVIDNGIGIESSDLPLAFQRHATSKITNRDDLFRVKTLGFRGEALPSIASVSDVILETMTNESEVGAQIHLKGGQIIDQKPYAGQQGARITVNQLFYNTPARLKYLSSPQTEMAAIADCVNHLAMSHPEISFSLSNNGRVVLKTAGNSALNQVASAIYGVKTASQLITFKNQDADFQIEGLTSLPKLTRASKNYISILLNGRYIKNNVLAKAVIQGYGSKLMVGRYPITILKINLDPLLVDVNVHPTKQEVRISKEQPLCNLITNTIEQRIAKENLIPSAVENLTSHSKKTAISQQLNMGLNENQAAYQTVEKKQAVLNAVLGNKTVESQSQTKNERQKAFTSQSFEHPLMINNRDELASNAVKNWDQKYSHVEVATNQQPVEKSTATHQFPTLKYIGQLHGTYLLTEAADGFYILDQHAAQERVKYEYYREEIGKVTDAQQTMLVPLILTFTASEALKVEENLEKLQALGIHLEDFGQNTYIVHEHPAWIPKGQEESIIKELIEQCLQNPQLTIAKFREQTAIMISCKQSIKANHHLERQQAVSLLQQLQECENPYNCPHGRPTVIKFTNQDLEKMFKRIQDAHHSLRENQNAGE</sequence>
<protein>
    <recommendedName>
        <fullName evidence="4">DNA mismatch repair protein MutL</fullName>
    </recommendedName>
</protein>
<dbReference type="CDD" id="cd16926">
    <property type="entry name" value="HATPase_MutL-MLH-PMS-like"/>
    <property type="match status" value="1"/>
</dbReference>
<dbReference type="PANTHER" id="PTHR10073">
    <property type="entry name" value="DNA MISMATCH REPAIR PROTEIN MLH, PMS, MUTL"/>
    <property type="match status" value="1"/>
</dbReference>
<dbReference type="Gene3D" id="3.30.1370.100">
    <property type="entry name" value="MutL, C-terminal domain, regulatory subdomain"/>
    <property type="match status" value="1"/>
</dbReference>
<dbReference type="AlphaFoldDB" id="A0A9D2A996"/>
<dbReference type="InterPro" id="IPR014762">
    <property type="entry name" value="DNA_mismatch_repair_CS"/>
</dbReference>
<dbReference type="NCBIfam" id="NF000950">
    <property type="entry name" value="PRK00095.1-3"/>
    <property type="match status" value="1"/>
</dbReference>
<dbReference type="GO" id="GO:0005524">
    <property type="term" value="F:ATP binding"/>
    <property type="evidence" value="ECO:0007669"/>
    <property type="project" value="InterPro"/>
</dbReference>
<dbReference type="GO" id="GO:0032300">
    <property type="term" value="C:mismatch repair complex"/>
    <property type="evidence" value="ECO:0007669"/>
    <property type="project" value="InterPro"/>
</dbReference>
<dbReference type="Gene3D" id="3.30.1540.20">
    <property type="entry name" value="MutL, C-terminal domain, dimerisation subdomain"/>
    <property type="match status" value="1"/>
</dbReference>
<dbReference type="PROSITE" id="PS00058">
    <property type="entry name" value="DNA_MISMATCH_REPAIR_1"/>
    <property type="match status" value="1"/>
</dbReference>
<dbReference type="SUPFAM" id="SSF118116">
    <property type="entry name" value="DNA mismatch repair protein MutL"/>
    <property type="match status" value="1"/>
</dbReference>
<keyword evidence="7" id="KW-0540">Nuclease</keyword>
<dbReference type="FunFam" id="3.30.1370.100:FF:000004">
    <property type="entry name" value="DNA mismatch repair endonuclease MutL"/>
    <property type="match status" value="1"/>
</dbReference>
<keyword evidence="7" id="KW-0378">Hydrolase</keyword>
<feature type="domain" description="DNA mismatch repair protein S5" evidence="6">
    <location>
        <begin position="209"/>
        <end position="327"/>
    </location>
</feature>
<comment type="caution">
    <text evidence="7">The sequence shown here is derived from an EMBL/GenBank/DDBJ whole genome shotgun (WGS) entry which is preliminary data.</text>
</comment>
<feature type="domain" description="MutL C-terminal dimerisation" evidence="5">
    <location>
        <begin position="451"/>
        <end position="593"/>
    </location>
</feature>
<dbReference type="SUPFAM" id="SSF55874">
    <property type="entry name" value="ATPase domain of HSP90 chaperone/DNA topoisomerase II/histidine kinase"/>
    <property type="match status" value="1"/>
</dbReference>
<dbReference type="InterPro" id="IPR038973">
    <property type="entry name" value="MutL/Mlh/Pms-like"/>
</dbReference>
<dbReference type="InterPro" id="IPR042120">
    <property type="entry name" value="MutL_C_dimsub"/>
</dbReference>
<dbReference type="NCBIfam" id="TIGR00585">
    <property type="entry name" value="mutl"/>
    <property type="match status" value="1"/>
</dbReference>
<dbReference type="GO" id="GO:0030983">
    <property type="term" value="F:mismatched DNA binding"/>
    <property type="evidence" value="ECO:0007669"/>
    <property type="project" value="InterPro"/>
</dbReference>
<keyword evidence="2 4" id="KW-0227">DNA damage</keyword>
<reference evidence="7" key="2">
    <citation type="submission" date="2021-04" db="EMBL/GenBank/DDBJ databases">
        <authorList>
            <person name="Gilroy R."/>
        </authorList>
    </citation>
    <scope>NUCLEOTIDE SEQUENCE</scope>
    <source>
        <strain evidence="7">6627</strain>
    </source>
</reference>
<evidence type="ECO:0000313" key="7">
    <source>
        <dbReference type="EMBL" id="HIX01226.1"/>
    </source>
</evidence>
<dbReference type="FunFam" id="3.30.565.10:FF:000003">
    <property type="entry name" value="DNA mismatch repair endonuclease MutL"/>
    <property type="match status" value="1"/>
</dbReference>
<dbReference type="SMART" id="SM01340">
    <property type="entry name" value="DNA_mis_repair"/>
    <property type="match status" value="1"/>
</dbReference>
<dbReference type="GO" id="GO:0006298">
    <property type="term" value="P:mismatch repair"/>
    <property type="evidence" value="ECO:0007669"/>
    <property type="project" value="UniProtKB-UniRule"/>
</dbReference>
<dbReference type="GO" id="GO:0004519">
    <property type="term" value="F:endonuclease activity"/>
    <property type="evidence" value="ECO:0007669"/>
    <property type="project" value="UniProtKB-KW"/>
</dbReference>
<dbReference type="Pfam" id="PF08676">
    <property type="entry name" value="MutL_C"/>
    <property type="match status" value="1"/>
</dbReference>
<name>A0A9D2A996_9LACO</name>